<dbReference type="AlphaFoldDB" id="A0A8H5JV20"/>
<gene>
    <name evidence="2" type="ORF">FNAPI_3231</name>
</gene>
<sequence length="668" mass="76100">MGDPFSIATGVAGLVSLGITVCGGLHTYFSAIKDRKDDLAIVTQNVALFKFHISAVQFISSKLGHHHSLAIDGLQLSLINCELQLKCLEELLNKLRPVEDMSLAKDIWRKQKLIVRYPFDRKKLVQLEEYLSRANTTLSSFIQALNLDELEAFRTYIEARDINTQTSLRTITTRLDVIGPQVEPSTLQLLPSGIEDLKTSRSNSIVLHQTSEGVAKTKTCFSGIELSFQDLNKTHSTPRYLQNAALERRLCEKLADMDYYLADSVLEELRAIYGSGKASPFDVDQDGNNVAHMCLKLLLEADCKVTVGYRWPSTLAGCSMKARKLCFKHLKDRRQRLRNVALSILPEKVLRQYGVATSPLPDKTAFLLWRELHRAKDQHDHLEWVPDSLNPSYNGYFMPASLFEFPQQLQIVELALDHGFAPGDENGVPTLLSGTYIPTFFSPRDLEVSMKYLDWLLRQNLSPELSLEPFRFSILHRIAIFIGDLISNNPFMPFMVNRSSRHICIPKLLDSWTLLPAICDNKARCNIPCPCSSGMFTRPLAHVLPALLRRRCERQFGSFFSRIGENIKLVCAIHILTMMSLEDSIANEDWKEILDEDRELIDQLEALDEEFGVIFDRRNVSISEFLSGYWLTKMEEVVRELNKPLSADDRYNLLEAGVVLDKRSHRWF</sequence>
<organism evidence="2 3">
    <name type="scientific">Fusarium napiforme</name>
    <dbReference type="NCBI Taxonomy" id="42672"/>
    <lineage>
        <taxon>Eukaryota</taxon>
        <taxon>Fungi</taxon>
        <taxon>Dikarya</taxon>
        <taxon>Ascomycota</taxon>
        <taxon>Pezizomycotina</taxon>
        <taxon>Sordariomycetes</taxon>
        <taxon>Hypocreomycetidae</taxon>
        <taxon>Hypocreales</taxon>
        <taxon>Nectriaceae</taxon>
        <taxon>Fusarium</taxon>
        <taxon>Fusarium fujikuroi species complex</taxon>
    </lineage>
</organism>
<keyword evidence="3" id="KW-1185">Reference proteome</keyword>
<name>A0A8H5JV20_9HYPO</name>
<reference evidence="2 3" key="1">
    <citation type="submission" date="2020-05" db="EMBL/GenBank/DDBJ databases">
        <title>Identification and distribution of gene clusters putatively required for synthesis of sphingolipid metabolism inhibitors in phylogenetically diverse species of the filamentous fungus Fusarium.</title>
        <authorList>
            <person name="Kim H.-S."/>
            <person name="Busman M."/>
            <person name="Brown D.W."/>
            <person name="Divon H."/>
            <person name="Uhlig S."/>
            <person name="Proctor R.H."/>
        </authorList>
    </citation>
    <scope>NUCLEOTIDE SEQUENCE [LARGE SCALE GENOMIC DNA]</scope>
    <source>
        <strain evidence="2 3">NRRL 25196</strain>
    </source>
</reference>
<keyword evidence="1" id="KW-0472">Membrane</keyword>
<proteinExistence type="predicted"/>
<dbReference type="EMBL" id="JAAOAO010000113">
    <property type="protein sequence ID" value="KAF5562335.1"/>
    <property type="molecule type" value="Genomic_DNA"/>
</dbReference>
<evidence type="ECO:0000313" key="3">
    <source>
        <dbReference type="Proteomes" id="UP000574317"/>
    </source>
</evidence>
<keyword evidence="1" id="KW-0812">Transmembrane</keyword>
<feature type="transmembrane region" description="Helical" evidence="1">
    <location>
        <begin position="6"/>
        <end position="29"/>
    </location>
</feature>
<comment type="caution">
    <text evidence="2">The sequence shown here is derived from an EMBL/GenBank/DDBJ whole genome shotgun (WGS) entry which is preliminary data.</text>
</comment>
<keyword evidence="1" id="KW-1133">Transmembrane helix</keyword>
<dbReference type="Proteomes" id="UP000574317">
    <property type="component" value="Unassembled WGS sequence"/>
</dbReference>
<evidence type="ECO:0000313" key="2">
    <source>
        <dbReference type="EMBL" id="KAF5562335.1"/>
    </source>
</evidence>
<evidence type="ECO:0000256" key="1">
    <source>
        <dbReference type="SAM" id="Phobius"/>
    </source>
</evidence>
<accession>A0A8H5JV20</accession>
<protein>
    <submittedName>
        <fullName evidence="2">Uncharacterized protein</fullName>
    </submittedName>
</protein>